<feature type="region of interest" description="Disordered" evidence="9">
    <location>
        <begin position="816"/>
        <end position="848"/>
    </location>
</feature>
<dbReference type="STRING" id="296587.C1EB03"/>
<evidence type="ECO:0000256" key="8">
    <source>
        <dbReference type="ARBA" id="ARBA00049902"/>
    </source>
</evidence>
<name>C1EB03_MICCC</name>
<evidence type="ECO:0000256" key="5">
    <source>
        <dbReference type="ARBA" id="ARBA00022801"/>
    </source>
</evidence>
<dbReference type="PANTHER" id="PTHR32282">
    <property type="entry name" value="BINDING PROTEIN TRANSPEPTIDASE, PUTATIVE-RELATED"/>
    <property type="match status" value="1"/>
</dbReference>
<sequence length="848" mass="89888">MRPSEFAPHLNAGSMTLHAVTLGTRGECIASTSSSSSTSSGDDARRWSVRGSSTDTIGRARAPSGKPRATHGSARRRRSLLEESDRALEISRHPRTGSFRARCVSASSASDDRVDAAGRRGYDEYGRVPKEQFRADVIANFPKFILASAGLIASAVAIDLFRFSRLMRRGGAEARWNDLASGENSGKESLLGGEPTVIYDVCGRVVATLSSQSVRLRDVAAPAWQAIVATEDHRFFQHRGVDVNGLGRAVVSLGRLGGGSTITQQLIKNMVLSNDRTVTRKLAEILLSLELEKRLSKERTLEAYVNNVYWGHGAFGIAAASAAYFGKTPAQLDIGEASLLAALLPCPEALSPYANPVGALRARKQALARMARHGYLSDDEAKEWGDAPLPRTLELRKPTELQRSTGLEGIDDFADVYATHRRSLGRAGIRTGTGPFPADSLNRGKSAPYRAPFFVSEALSELADLLEGREDVLARGGLKVHTTLDLDLQEKAEQLVLEDGLTTIRGVDKGEAALVAVDPANGGVRVLIGSRDYGASAHNRAVRARRCVGSAFRPFVYLAALQSGAVTPSTLLIDEAHAFEVDDTPGDGSHDSRDESRDESHPAGRRARTYTPPANGDGRGHRGVVNVRECLVDSLNVPTVKVAQMVGVDAVAATAKACGINSPMKPIGPGLSMSVGAPGSDVTPCELASAYATIAARGMYSAPHLISEVKDADGKLVYKRKGVTRAAAGKDATGKLGGLLRDALATNGFVTGVTGAPGVLAGVAGTSDGATDAWFAGYAPGLACVAWCGRDDGTELPGGGEALAAPLWGRFMRAAGARGATGERDGREGRRRRRRRRRTDKRRGEATV</sequence>
<dbReference type="OMA" id="LAQMAMI"/>
<feature type="domain" description="Penicillin-binding protein transpeptidase" evidence="10">
    <location>
        <begin position="513"/>
        <end position="584"/>
    </location>
</feature>
<feature type="compositionally biased region" description="Low complexity" evidence="9">
    <location>
        <begin position="31"/>
        <end position="40"/>
    </location>
</feature>
<feature type="region of interest" description="Disordered" evidence="9">
    <location>
        <begin position="29"/>
        <end position="80"/>
    </location>
</feature>
<organism evidence="12 13">
    <name type="scientific">Micromonas commoda (strain RCC299 / NOUM17 / CCMP2709)</name>
    <name type="common">Picoplanktonic green alga</name>
    <dbReference type="NCBI Taxonomy" id="296587"/>
    <lineage>
        <taxon>Eukaryota</taxon>
        <taxon>Viridiplantae</taxon>
        <taxon>Chlorophyta</taxon>
        <taxon>Mamiellophyceae</taxon>
        <taxon>Mamiellales</taxon>
        <taxon>Mamiellaceae</taxon>
        <taxon>Micromonas</taxon>
    </lineage>
</organism>
<dbReference type="Pfam" id="PF00912">
    <property type="entry name" value="Transgly"/>
    <property type="match status" value="1"/>
</dbReference>
<feature type="domain" description="Glycosyl transferase family 51" evidence="11">
    <location>
        <begin position="210"/>
        <end position="370"/>
    </location>
</feature>
<dbReference type="SUPFAM" id="SSF53955">
    <property type="entry name" value="Lysozyme-like"/>
    <property type="match status" value="1"/>
</dbReference>
<dbReference type="SUPFAM" id="SSF56601">
    <property type="entry name" value="beta-lactamase/transpeptidase-like"/>
    <property type="match status" value="1"/>
</dbReference>
<evidence type="ECO:0000256" key="3">
    <source>
        <dbReference type="ARBA" id="ARBA00022676"/>
    </source>
</evidence>
<keyword evidence="6" id="KW-0511">Multifunctional enzyme</keyword>
<dbReference type="GO" id="GO:0008955">
    <property type="term" value="F:peptidoglycan glycosyltransferase activity"/>
    <property type="evidence" value="ECO:0007669"/>
    <property type="project" value="UniProtKB-EC"/>
</dbReference>
<dbReference type="GO" id="GO:0008658">
    <property type="term" value="F:penicillin binding"/>
    <property type="evidence" value="ECO:0007669"/>
    <property type="project" value="InterPro"/>
</dbReference>
<feature type="region of interest" description="Disordered" evidence="9">
    <location>
        <begin position="580"/>
        <end position="622"/>
    </location>
</feature>
<dbReference type="Proteomes" id="UP000002009">
    <property type="component" value="Chromosome 7"/>
</dbReference>
<evidence type="ECO:0000256" key="9">
    <source>
        <dbReference type="SAM" id="MobiDB-lite"/>
    </source>
</evidence>
<evidence type="ECO:0000313" key="13">
    <source>
        <dbReference type="Proteomes" id="UP000002009"/>
    </source>
</evidence>
<dbReference type="GO" id="GO:0006508">
    <property type="term" value="P:proteolysis"/>
    <property type="evidence" value="ECO:0007669"/>
    <property type="project" value="UniProtKB-KW"/>
</dbReference>
<dbReference type="CAZy" id="GT51">
    <property type="family name" value="Glycosyltransferase Family 51"/>
</dbReference>
<dbReference type="EC" id="2.4.99.28" evidence="7"/>
<dbReference type="InterPro" id="IPR012338">
    <property type="entry name" value="Beta-lactam/transpept-like"/>
</dbReference>
<dbReference type="RefSeq" id="XP_002504041.1">
    <property type="nucleotide sequence ID" value="XM_002503995.1"/>
</dbReference>
<feature type="domain" description="Penicillin-binding protein transpeptidase" evidence="10">
    <location>
        <begin position="619"/>
        <end position="780"/>
    </location>
</feature>
<feature type="compositionally biased region" description="Basic and acidic residues" evidence="9">
    <location>
        <begin position="588"/>
        <end position="602"/>
    </location>
</feature>
<evidence type="ECO:0000259" key="11">
    <source>
        <dbReference type="Pfam" id="PF00912"/>
    </source>
</evidence>
<dbReference type="AlphaFoldDB" id="C1EB03"/>
<evidence type="ECO:0000256" key="7">
    <source>
        <dbReference type="ARBA" id="ARBA00044770"/>
    </source>
</evidence>
<dbReference type="PANTHER" id="PTHR32282:SF33">
    <property type="entry name" value="PEPTIDOGLYCAN GLYCOSYLTRANSFERASE"/>
    <property type="match status" value="1"/>
</dbReference>
<evidence type="ECO:0000259" key="10">
    <source>
        <dbReference type="Pfam" id="PF00905"/>
    </source>
</evidence>
<dbReference type="eggNOG" id="ENOG502RIBP">
    <property type="taxonomic scope" value="Eukaryota"/>
</dbReference>
<dbReference type="Gene3D" id="3.40.710.10">
    <property type="entry name" value="DD-peptidase/beta-lactamase superfamily"/>
    <property type="match status" value="1"/>
</dbReference>
<dbReference type="InterPro" id="IPR001264">
    <property type="entry name" value="Glyco_trans_51"/>
</dbReference>
<dbReference type="KEGG" id="mis:MICPUN_60258"/>
<dbReference type="InterPro" id="IPR036950">
    <property type="entry name" value="PBP_transglycosylase"/>
</dbReference>
<evidence type="ECO:0000313" key="12">
    <source>
        <dbReference type="EMBL" id="ACO65299.1"/>
    </source>
</evidence>
<proteinExistence type="predicted"/>
<dbReference type="OrthoDB" id="2017226at2759"/>
<reference evidence="12 13" key="1">
    <citation type="journal article" date="2009" name="Science">
        <title>Green evolution and dynamic adaptations revealed by genomes of the marine picoeukaryotes Micromonas.</title>
        <authorList>
            <person name="Worden A.Z."/>
            <person name="Lee J.H."/>
            <person name="Mock T."/>
            <person name="Rouze P."/>
            <person name="Simmons M.P."/>
            <person name="Aerts A.L."/>
            <person name="Allen A.E."/>
            <person name="Cuvelier M.L."/>
            <person name="Derelle E."/>
            <person name="Everett M.V."/>
            <person name="Foulon E."/>
            <person name="Grimwood J."/>
            <person name="Gundlach H."/>
            <person name="Henrissat B."/>
            <person name="Napoli C."/>
            <person name="McDonald S.M."/>
            <person name="Parker M.S."/>
            <person name="Rombauts S."/>
            <person name="Salamov A."/>
            <person name="Von Dassow P."/>
            <person name="Badger J.H."/>
            <person name="Coutinho P.M."/>
            <person name="Demir E."/>
            <person name="Dubchak I."/>
            <person name="Gentemann C."/>
            <person name="Eikrem W."/>
            <person name="Gready J.E."/>
            <person name="John U."/>
            <person name="Lanier W."/>
            <person name="Lindquist E.A."/>
            <person name="Lucas S."/>
            <person name="Mayer K.F."/>
            <person name="Moreau H."/>
            <person name="Not F."/>
            <person name="Otillar R."/>
            <person name="Panaud O."/>
            <person name="Pangilinan J."/>
            <person name="Paulsen I."/>
            <person name="Piegu B."/>
            <person name="Poliakov A."/>
            <person name="Robbens S."/>
            <person name="Schmutz J."/>
            <person name="Toulza E."/>
            <person name="Wyss T."/>
            <person name="Zelensky A."/>
            <person name="Zhou K."/>
            <person name="Armbrust E.V."/>
            <person name="Bhattacharya D."/>
            <person name="Goodenough U.W."/>
            <person name="Van de Peer Y."/>
            <person name="Grigoriev I.V."/>
        </authorList>
    </citation>
    <scope>NUCLEOTIDE SEQUENCE [LARGE SCALE GENOMIC DNA]</scope>
    <source>
        <strain evidence="13">RCC299 / NOUM17</strain>
    </source>
</reference>
<dbReference type="GeneID" id="8244978"/>
<keyword evidence="1" id="KW-0121">Carboxypeptidase</keyword>
<dbReference type="InParanoid" id="C1EB03"/>
<dbReference type="InterPro" id="IPR050396">
    <property type="entry name" value="Glycosyltr_51/Transpeptidase"/>
</dbReference>
<keyword evidence="2" id="KW-0645">Protease</keyword>
<dbReference type="InterPro" id="IPR001460">
    <property type="entry name" value="PCN-bd_Tpept"/>
</dbReference>
<dbReference type="InterPro" id="IPR023346">
    <property type="entry name" value="Lysozyme-like_dom_sf"/>
</dbReference>
<keyword evidence="13" id="KW-1185">Reference proteome</keyword>
<comment type="catalytic activity">
    <reaction evidence="8">
        <text>[GlcNAc-(1-&gt;4)-Mur2Ac(oyl-L-Ala-gamma-D-Glu-L-Lys-D-Ala-D-Ala)](n)-di-trans,octa-cis-undecaprenyl diphosphate + beta-D-GlcNAc-(1-&gt;4)-Mur2Ac(oyl-L-Ala-gamma-D-Glu-L-Lys-D-Ala-D-Ala)-di-trans,octa-cis-undecaprenyl diphosphate = [GlcNAc-(1-&gt;4)-Mur2Ac(oyl-L-Ala-gamma-D-Glu-L-Lys-D-Ala-D-Ala)](n+1)-di-trans,octa-cis-undecaprenyl diphosphate + di-trans,octa-cis-undecaprenyl diphosphate + H(+)</text>
        <dbReference type="Rhea" id="RHEA:23708"/>
        <dbReference type="Rhea" id="RHEA-COMP:9602"/>
        <dbReference type="Rhea" id="RHEA-COMP:9603"/>
        <dbReference type="ChEBI" id="CHEBI:15378"/>
        <dbReference type="ChEBI" id="CHEBI:58405"/>
        <dbReference type="ChEBI" id="CHEBI:60033"/>
        <dbReference type="ChEBI" id="CHEBI:78435"/>
        <dbReference type="EC" id="2.4.99.28"/>
    </reaction>
</comment>
<evidence type="ECO:0000256" key="2">
    <source>
        <dbReference type="ARBA" id="ARBA00022670"/>
    </source>
</evidence>
<keyword evidence="4 12" id="KW-0808">Transferase</keyword>
<keyword evidence="5" id="KW-0378">Hydrolase</keyword>
<evidence type="ECO:0000256" key="1">
    <source>
        <dbReference type="ARBA" id="ARBA00022645"/>
    </source>
</evidence>
<evidence type="ECO:0000256" key="4">
    <source>
        <dbReference type="ARBA" id="ARBA00022679"/>
    </source>
</evidence>
<dbReference type="Gene3D" id="1.10.3810.10">
    <property type="entry name" value="Biosynthetic peptidoglycan transglycosylase-like"/>
    <property type="match status" value="1"/>
</dbReference>
<protein>
    <recommendedName>
        <fullName evidence="7">peptidoglycan glycosyltransferase</fullName>
        <ecNumber evidence="7">2.4.99.28</ecNumber>
    </recommendedName>
</protein>
<keyword evidence="3" id="KW-0328">Glycosyltransferase</keyword>
<gene>
    <name evidence="12" type="ORF">MICPUN_60258</name>
</gene>
<accession>C1EB03</accession>
<dbReference type="EMBL" id="CP001328">
    <property type="protein sequence ID" value="ACO65299.1"/>
    <property type="molecule type" value="Genomic_DNA"/>
</dbReference>
<feature type="compositionally biased region" description="Basic residues" evidence="9">
    <location>
        <begin position="829"/>
        <end position="841"/>
    </location>
</feature>
<dbReference type="Pfam" id="PF00905">
    <property type="entry name" value="Transpeptidase"/>
    <property type="match status" value="2"/>
</dbReference>
<dbReference type="GO" id="GO:0004180">
    <property type="term" value="F:carboxypeptidase activity"/>
    <property type="evidence" value="ECO:0007669"/>
    <property type="project" value="UniProtKB-KW"/>
</dbReference>
<evidence type="ECO:0000256" key="6">
    <source>
        <dbReference type="ARBA" id="ARBA00023268"/>
    </source>
</evidence>